<keyword evidence="1" id="KW-0472">Membrane</keyword>
<reference evidence="2 3" key="1">
    <citation type="submission" date="2023-09" db="EMBL/GenBank/DDBJ databases">
        <authorList>
            <person name="Rey-Velasco X."/>
        </authorList>
    </citation>
    <scope>NUCLEOTIDE SEQUENCE [LARGE SCALE GENOMIC DNA]</scope>
    <source>
        <strain evidence="2 3">W345</strain>
    </source>
</reference>
<dbReference type="EMBL" id="JAVRIC010000035">
    <property type="protein sequence ID" value="MDT0499091.1"/>
    <property type="molecule type" value="Genomic_DNA"/>
</dbReference>
<sequence length="68" mass="7431">MNAHDPLPTASEPAPRVWSLELVLVILLPISAVIASFVTLALAIHSPSHDTPQRVDRFGHVIEDQPDK</sequence>
<feature type="transmembrane region" description="Helical" evidence="1">
    <location>
        <begin position="22"/>
        <end position="44"/>
    </location>
</feature>
<dbReference type="RefSeq" id="WP_311366500.1">
    <property type="nucleotide sequence ID" value="NZ_JAVRIC010000035.1"/>
</dbReference>
<comment type="caution">
    <text evidence="2">The sequence shown here is derived from an EMBL/GenBank/DDBJ whole genome shotgun (WGS) entry which is preliminary data.</text>
</comment>
<name>A0ABU2WMM7_9GAMM</name>
<keyword evidence="1" id="KW-1133">Transmembrane helix</keyword>
<organism evidence="2 3">
    <name type="scientific">Banduia mediterranea</name>
    <dbReference type="NCBI Taxonomy" id="3075609"/>
    <lineage>
        <taxon>Bacteria</taxon>
        <taxon>Pseudomonadati</taxon>
        <taxon>Pseudomonadota</taxon>
        <taxon>Gammaproteobacteria</taxon>
        <taxon>Nevskiales</taxon>
        <taxon>Algiphilaceae</taxon>
        <taxon>Banduia</taxon>
    </lineage>
</organism>
<protein>
    <submittedName>
        <fullName evidence="2">Uncharacterized protein</fullName>
    </submittedName>
</protein>
<evidence type="ECO:0000256" key="1">
    <source>
        <dbReference type="SAM" id="Phobius"/>
    </source>
</evidence>
<evidence type="ECO:0000313" key="3">
    <source>
        <dbReference type="Proteomes" id="UP001254608"/>
    </source>
</evidence>
<proteinExistence type="predicted"/>
<accession>A0ABU2WMM7</accession>
<gene>
    <name evidence="2" type="ORF">RM530_17240</name>
</gene>
<dbReference type="Proteomes" id="UP001254608">
    <property type="component" value="Unassembled WGS sequence"/>
</dbReference>
<keyword evidence="3" id="KW-1185">Reference proteome</keyword>
<keyword evidence="1" id="KW-0812">Transmembrane</keyword>
<evidence type="ECO:0000313" key="2">
    <source>
        <dbReference type="EMBL" id="MDT0499091.1"/>
    </source>
</evidence>